<proteinExistence type="predicted"/>
<dbReference type="InterPro" id="IPR025364">
    <property type="entry name" value="DUF4268"/>
</dbReference>
<accession>A0A0E3ZGX0</accession>
<organism evidence="2 3">
    <name type="scientific">Pontibacter korlensis</name>
    <dbReference type="NCBI Taxonomy" id="400092"/>
    <lineage>
        <taxon>Bacteria</taxon>
        <taxon>Pseudomonadati</taxon>
        <taxon>Bacteroidota</taxon>
        <taxon>Cytophagia</taxon>
        <taxon>Cytophagales</taxon>
        <taxon>Hymenobacteraceae</taxon>
        <taxon>Pontibacter</taxon>
    </lineage>
</organism>
<dbReference type="AlphaFoldDB" id="A0A0E3ZGX0"/>
<feature type="domain" description="DUF4268" evidence="1">
    <location>
        <begin position="10"/>
        <end position="145"/>
    </location>
</feature>
<gene>
    <name evidence="2" type="ORF">PKOR_15175</name>
</gene>
<reference evidence="2 3" key="1">
    <citation type="journal article" date="2015" name="Sci. Rep.">
        <title>Unraveling adaptation of Pontibacter korlensis to radiation and infertility in desert through complete genome and comparative transcriptomic analysis.</title>
        <authorList>
            <person name="Dai J."/>
            <person name="Dai W."/>
            <person name="Qiu C."/>
            <person name="Yang Z."/>
            <person name="Zhang Y."/>
            <person name="Zhou M."/>
            <person name="Zhang L."/>
            <person name="Fang C."/>
            <person name="Gao Q."/>
            <person name="Yang Q."/>
            <person name="Li X."/>
            <person name="Wang Z."/>
            <person name="Wang Z."/>
            <person name="Jia Z."/>
            <person name="Chen X."/>
        </authorList>
    </citation>
    <scope>NUCLEOTIDE SEQUENCE [LARGE SCALE GENOMIC DNA]</scope>
    <source>
        <strain evidence="2 3">X14-1T</strain>
    </source>
</reference>
<sequence length="151" mass="17996">MYTREQASQIRQHFWTTFGQYLSPQLSAEGWKVNWLNYKTGVKDVYFRMNADNKRGYIAIELSHPDTEMQELVYDQFLEHKTMLHEALGEEWEWMLHMSDESGRVVSRIYKEISPVSVFNKDDWPALISFLKPRIIALDEFWSDAKYSFEG</sequence>
<protein>
    <recommendedName>
        <fullName evidence="1">DUF4268 domain-containing protein</fullName>
    </recommendedName>
</protein>
<evidence type="ECO:0000259" key="1">
    <source>
        <dbReference type="Pfam" id="PF14088"/>
    </source>
</evidence>
<dbReference type="RefSeq" id="WP_046311829.1">
    <property type="nucleotide sequence ID" value="NZ_CBCSCY010000014.1"/>
</dbReference>
<dbReference type="STRING" id="400092.PKOR_15175"/>
<dbReference type="PATRIC" id="fig|400092.3.peg.3308"/>
<dbReference type="Pfam" id="PF14088">
    <property type="entry name" value="DUF4268"/>
    <property type="match status" value="1"/>
</dbReference>
<name>A0A0E3ZGX0_9BACT</name>
<dbReference type="KEGG" id="pko:PKOR_15175"/>
<dbReference type="Proteomes" id="UP000033109">
    <property type="component" value="Chromosome"/>
</dbReference>
<keyword evidence="3" id="KW-1185">Reference proteome</keyword>
<evidence type="ECO:0000313" key="2">
    <source>
        <dbReference type="EMBL" id="AKD04185.1"/>
    </source>
</evidence>
<evidence type="ECO:0000313" key="3">
    <source>
        <dbReference type="Proteomes" id="UP000033109"/>
    </source>
</evidence>
<dbReference type="HOGENOM" id="CLU_144168_0_0_10"/>
<dbReference type="EMBL" id="CP009621">
    <property type="protein sequence ID" value="AKD04185.1"/>
    <property type="molecule type" value="Genomic_DNA"/>
</dbReference>